<keyword evidence="1" id="KW-0812">Transmembrane</keyword>
<sequence>MDSTPGKPKGTLGDLVKAESMIQLAIGLPAGCLIGWLVGHWLDGKFHQNWIGVVGILLGAVGGFIQIFTVASRYMKSSDE</sequence>
<evidence type="ECO:0000313" key="3">
    <source>
        <dbReference type="Proteomes" id="UP001634747"/>
    </source>
</evidence>
<comment type="caution">
    <text evidence="2">The sequence shown here is derived from an EMBL/GenBank/DDBJ whole genome shotgun (WGS) entry which is preliminary data.</text>
</comment>
<feature type="transmembrane region" description="Helical" evidence="1">
    <location>
        <begin position="50"/>
        <end position="71"/>
    </location>
</feature>
<proteinExistence type="predicted"/>
<protein>
    <submittedName>
        <fullName evidence="2">AtpZ/AtpI family protein</fullName>
    </submittedName>
</protein>
<feature type="transmembrane region" description="Helical" evidence="1">
    <location>
        <begin position="21"/>
        <end position="38"/>
    </location>
</feature>
<evidence type="ECO:0000313" key="2">
    <source>
        <dbReference type="EMBL" id="MFN2975745.1"/>
    </source>
</evidence>
<gene>
    <name evidence="2" type="ORF">ACK2TP_08215</name>
</gene>
<dbReference type="InterPro" id="IPR032820">
    <property type="entry name" value="ATPase_put"/>
</dbReference>
<dbReference type="Pfam" id="PF09527">
    <property type="entry name" value="ATPase_gene1"/>
    <property type="match status" value="1"/>
</dbReference>
<keyword evidence="1" id="KW-1133">Transmembrane helix</keyword>
<keyword evidence="1" id="KW-0472">Membrane</keyword>
<accession>A0ABW9KLB6</accession>
<keyword evidence="3" id="KW-1185">Reference proteome</keyword>
<evidence type="ECO:0000256" key="1">
    <source>
        <dbReference type="SAM" id="Phobius"/>
    </source>
</evidence>
<dbReference type="RefSeq" id="WP_263412742.1">
    <property type="nucleotide sequence ID" value="NZ_BAABBH010000001.1"/>
</dbReference>
<reference evidence="2 3" key="1">
    <citation type="submission" date="2024-12" db="EMBL/GenBank/DDBJ databases">
        <authorList>
            <person name="Lee Y."/>
        </authorList>
    </citation>
    <scope>NUCLEOTIDE SEQUENCE [LARGE SCALE GENOMIC DNA]</scope>
    <source>
        <strain evidence="2 3">03SUJ4</strain>
    </source>
</reference>
<organism evidence="2 3">
    <name type="scientific">Terriglobus aquaticus</name>
    <dbReference type="NCBI Taxonomy" id="940139"/>
    <lineage>
        <taxon>Bacteria</taxon>
        <taxon>Pseudomonadati</taxon>
        <taxon>Acidobacteriota</taxon>
        <taxon>Terriglobia</taxon>
        <taxon>Terriglobales</taxon>
        <taxon>Acidobacteriaceae</taxon>
        <taxon>Terriglobus</taxon>
    </lineage>
</organism>
<dbReference type="EMBL" id="JBJYXY010000001">
    <property type="protein sequence ID" value="MFN2975745.1"/>
    <property type="molecule type" value="Genomic_DNA"/>
</dbReference>
<name>A0ABW9KLB6_9BACT</name>
<dbReference type="Proteomes" id="UP001634747">
    <property type="component" value="Unassembled WGS sequence"/>
</dbReference>